<name>A0A2M6K8J7_9BACT</name>
<evidence type="ECO:0000313" key="2">
    <source>
        <dbReference type="Proteomes" id="UP000230869"/>
    </source>
</evidence>
<comment type="caution">
    <text evidence="1">The sequence shown here is derived from an EMBL/GenBank/DDBJ whole genome shotgun (WGS) entry which is preliminary data.</text>
</comment>
<feature type="non-terminal residue" evidence="1">
    <location>
        <position position="1"/>
    </location>
</feature>
<dbReference type="EMBL" id="PCWW01000057">
    <property type="protein sequence ID" value="PIR13104.1"/>
    <property type="molecule type" value="Genomic_DNA"/>
</dbReference>
<evidence type="ECO:0000313" key="1">
    <source>
        <dbReference type="EMBL" id="PIR13104.1"/>
    </source>
</evidence>
<protein>
    <recommendedName>
        <fullName evidence="3">CBM-cenC domain-containing protein</fullName>
    </recommendedName>
</protein>
<evidence type="ECO:0008006" key="3">
    <source>
        <dbReference type="Google" id="ProtNLM"/>
    </source>
</evidence>
<organism evidence="1 2">
    <name type="scientific">Candidatus Falkowbacteria bacterium CG11_big_fil_rev_8_21_14_0_20_39_10</name>
    <dbReference type="NCBI Taxonomy" id="1974570"/>
    <lineage>
        <taxon>Bacteria</taxon>
        <taxon>Candidatus Falkowiibacteriota</taxon>
    </lineage>
</organism>
<accession>A0A2M6K8J7</accession>
<sequence>LIHRGSLYTLSFLAKGQVGAQISAIYLVNGDNKKAQFTTTSLSNEWVYYKVNLSEEIEHIISSDEKLVIKANSGFYIDNIKLTEILDRYYLIKDSWSTPDVCNQDPAGDPYPLYDLGCEKYSDRSGTAHYLRSFSQLCADSAVGCELMIDTHNYSDPDSVTVKGVTVPANSFAFIVYDQDKQCLKEDKGCQRLGDPYQYESEVIYGDVYLKNNPDKYNEILCLDSEVGCEEWSTSEGAYYFRDPGDMACQWRQEYQGSYDWFKKKIKRCDTNSDGYGEGGICRSDGDCSGSQACLEELGDNPCPTSPWLTFGYGGSAGAVVNQPTADASGYWAGLCPASQAGCSEYIDPISKFNADIIFNADFSQDVDNNGPDGWNANSQEIALKNYSLYRLAGSGNVGSVSLDCPDILYILNENNILTSASFIGALNIYRASLTVDSGEKGILVYSGVNTNGCRVRVGQPSGRVELKKAVIDYQIKSGLDKQSCNGLVNFEKGCVLFNERTQNGSSLSGLKWDADLTINDQDGVAPQAGVSSGRDSNALIKVTPDRVCQEWLACRSFIKDESDNNVCFDIGLCDAFDDNGNCNNFVISPEQNQLYSTAAIGKYSNATGYSKVGYNSGGALINDYYPFGAMEQDGEVAKVPNGNFEFAGSNGYPIGWTWEGAGGNGCASAGGAWNENVFKVINNPIGAQAEGVGQAPEGRSFLKLGSIYSATSEFIDVIDSIEYIITANVNTINLSEGTAKVKISQYNSIGNLVVENDSVMSLAAGNNWNFEVGKFNTNPIATRVKVTLHSQAGTTGNFYFDDVRIRPALISREQGVNNWYTVQDCRLYPEDDALSCDYFEDSGDRQKGWPGYCLEYDRYPGSPDACLLWYPVDKVKGDGIEEGAGYNGKIPVYYCLEASGLQALEYRETGISGTVTEEWWDGWACDVIGCPWGWGVGCLCTQGYNSCMAGNTSYFSPVGTCIYDCNSTCGSISGWYIYDGFHENEASHGVKYYNPNTGEIFDDIFAYCTKVAQTVDSVGGNKYWSGRVYEGSSYTTPVLARGYEAIDPPFGSIIEPYPINNPYEWDGSSADGNQPIYVNNEGGASADSPYKISNITIGTVGQCSYSGRFCLTVGGAGYDTNKADCAPGEGTCTSVSFPANPSESIKRLFTQSYGHWTWDTTTSRYTKTCGQDWGPPIGLCVAGTRPDYPNDYCAISPTVNSVKVNSQTVNVALNKNGFVNLTFNSKVDSQQQPLVMYAVDWGDDEKMVVTGVEMRDRANEKNPHSLYHLYSYWDLKAKDAGGAADVNCDADCSISATVNDSCCWVRPKVKIKDNWGWCNGGGSVHDCDQWQNYGGWIVVTEK</sequence>
<reference evidence="1 2" key="1">
    <citation type="submission" date="2017-09" db="EMBL/GenBank/DDBJ databases">
        <title>Depth-based differentiation of microbial function through sediment-hosted aquifers and enrichment of novel symbionts in the deep terrestrial subsurface.</title>
        <authorList>
            <person name="Probst A.J."/>
            <person name="Ladd B."/>
            <person name="Jarett J.K."/>
            <person name="Geller-Mcgrath D.E."/>
            <person name="Sieber C.M."/>
            <person name="Emerson J.B."/>
            <person name="Anantharaman K."/>
            <person name="Thomas B.C."/>
            <person name="Malmstrom R."/>
            <person name="Stieglmeier M."/>
            <person name="Klingl A."/>
            <person name="Woyke T."/>
            <person name="Ryan C.M."/>
            <person name="Banfield J.F."/>
        </authorList>
    </citation>
    <scope>NUCLEOTIDE SEQUENCE [LARGE SCALE GENOMIC DNA]</scope>
    <source>
        <strain evidence="1">CG11_big_fil_rev_8_21_14_0_20_39_10</strain>
    </source>
</reference>
<dbReference type="Proteomes" id="UP000230869">
    <property type="component" value="Unassembled WGS sequence"/>
</dbReference>
<gene>
    <name evidence="1" type="ORF">COV49_03320</name>
</gene>
<proteinExistence type="predicted"/>
<dbReference type="Gene3D" id="2.60.120.260">
    <property type="entry name" value="Galactose-binding domain-like"/>
    <property type="match status" value="2"/>
</dbReference>